<gene>
    <name evidence="2" type="ORF">pdam_00012955</name>
</gene>
<evidence type="ECO:0000256" key="1">
    <source>
        <dbReference type="SAM" id="Coils"/>
    </source>
</evidence>
<comment type="caution">
    <text evidence="2">The sequence shown here is derived from an EMBL/GenBank/DDBJ whole genome shotgun (WGS) entry which is preliminary data.</text>
</comment>
<evidence type="ECO:0000313" key="3">
    <source>
        <dbReference type="Proteomes" id="UP000275408"/>
    </source>
</evidence>
<dbReference type="AlphaFoldDB" id="A0A3M6TVX6"/>
<reference evidence="2 3" key="1">
    <citation type="journal article" date="2018" name="Sci. Rep.">
        <title>Comparative analysis of the Pocillopora damicornis genome highlights role of immune system in coral evolution.</title>
        <authorList>
            <person name="Cunning R."/>
            <person name="Bay R.A."/>
            <person name="Gillette P."/>
            <person name="Baker A.C."/>
            <person name="Traylor-Knowles N."/>
        </authorList>
    </citation>
    <scope>NUCLEOTIDE SEQUENCE [LARGE SCALE GENOMIC DNA]</scope>
    <source>
        <strain evidence="2">RSMAS</strain>
        <tissue evidence="2">Whole animal</tissue>
    </source>
</reference>
<keyword evidence="1" id="KW-0175">Coiled coil</keyword>
<dbReference type="EMBL" id="RCHS01002816">
    <property type="protein sequence ID" value="RMX45540.1"/>
    <property type="molecule type" value="Genomic_DNA"/>
</dbReference>
<protein>
    <submittedName>
        <fullName evidence="2">Uncharacterized protein</fullName>
    </submittedName>
</protein>
<dbReference type="Proteomes" id="UP000275408">
    <property type="component" value="Unassembled WGS sequence"/>
</dbReference>
<organism evidence="2 3">
    <name type="scientific">Pocillopora damicornis</name>
    <name type="common">Cauliflower coral</name>
    <name type="synonym">Millepora damicornis</name>
    <dbReference type="NCBI Taxonomy" id="46731"/>
    <lineage>
        <taxon>Eukaryota</taxon>
        <taxon>Metazoa</taxon>
        <taxon>Cnidaria</taxon>
        <taxon>Anthozoa</taxon>
        <taxon>Hexacorallia</taxon>
        <taxon>Scleractinia</taxon>
        <taxon>Astrocoeniina</taxon>
        <taxon>Pocilloporidae</taxon>
        <taxon>Pocillopora</taxon>
    </lineage>
</organism>
<name>A0A3M6TVX6_POCDA</name>
<accession>A0A3M6TVX6</accession>
<evidence type="ECO:0000313" key="2">
    <source>
        <dbReference type="EMBL" id="RMX45540.1"/>
    </source>
</evidence>
<sequence>MGTRTFAHSAVPDNLLPCHFPLKLNEPIYMEGSIHSQNIYHVNLPSEKHNGNNRTWTVREVATCSSKGGGGAATGVGEGGYGDSVDVAEDQDESSLGLTSFVSPTGYSRTRGFLAAAKDSMTLFENLTPTNRISQRLLEVKAQTDLNENSLTVSLPEDTSHDDLKKKYKRVGQAFQNQQEQNQELTTLLEECEKEAEELANLVIAELRAEVQRRNQPAP</sequence>
<keyword evidence="3" id="KW-1185">Reference proteome</keyword>
<proteinExistence type="predicted"/>
<feature type="coiled-coil region" evidence="1">
    <location>
        <begin position="175"/>
        <end position="209"/>
    </location>
</feature>